<reference evidence="1" key="1">
    <citation type="submission" date="2023-03" db="EMBL/GenBank/DDBJ databases">
        <title>Massive genome expansion in bonnet fungi (Mycena s.s.) driven by repeated elements and novel gene families across ecological guilds.</title>
        <authorList>
            <consortium name="Lawrence Berkeley National Laboratory"/>
            <person name="Harder C.B."/>
            <person name="Miyauchi S."/>
            <person name="Viragh M."/>
            <person name="Kuo A."/>
            <person name="Thoen E."/>
            <person name="Andreopoulos B."/>
            <person name="Lu D."/>
            <person name="Skrede I."/>
            <person name="Drula E."/>
            <person name="Henrissat B."/>
            <person name="Morin E."/>
            <person name="Kohler A."/>
            <person name="Barry K."/>
            <person name="LaButti K."/>
            <person name="Morin E."/>
            <person name="Salamov A."/>
            <person name="Lipzen A."/>
            <person name="Mereny Z."/>
            <person name="Hegedus B."/>
            <person name="Baldrian P."/>
            <person name="Stursova M."/>
            <person name="Weitz H."/>
            <person name="Taylor A."/>
            <person name="Grigoriev I.V."/>
            <person name="Nagy L.G."/>
            <person name="Martin F."/>
            <person name="Kauserud H."/>
        </authorList>
    </citation>
    <scope>NUCLEOTIDE SEQUENCE</scope>
    <source>
        <strain evidence="1">CBHHK182m</strain>
    </source>
</reference>
<proteinExistence type="predicted"/>
<dbReference type="AlphaFoldDB" id="A0AAD7GJ91"/>
<comment type="caution">
    <text evidence="1">The sequence shown here is derived from an EMBL/GenBank/DDBJ whole genome shotgun (WGS) entry which is preliminary data.</text>
</comment>
<organism evidence="1 2">
    <name type="scientific">Mycena metata</name>
    <dbReference type="NCBI Taxonomy" id="1033252"/>
    <lineage>
        <taxon>Eukaryota</taxon>
        <taxon>Fungi</taxon>
        <taxon>Dikarya</taxon>
        <taxon>Basidiomycota</taxon>
        <taxon>Agaricomycotina</taxon>
        <taxon>Agaricomycetes</taxon>
        <taxon>Agaricomycetidae</taxon>
        <taxon>Agaricales</taxon>
        <taxon>Marasmiineae</taxon>
        <taxon>Mycenaceae</taxon>
        <taxon>Mycena</taxon>
    </lineage>
</organism>
<name>A0AAD7GJ91_9AGAR</name>
<accession>A0AAD7GJ91</accession>
<sequence>MSYDQYTGTRSGINAQARLPQDFLDAMGSSTYTSPSSYVKKYGASVPPVETQLRLPREPMLLQLFDSYEMGSSTYASPSGYIKDYTTSPLVVVVASSEDTLILP</sequence>
<protein>
    <submittedName>
        <fullName evidence="1">Uncharacterized protein</fullName>
    </submittedName>
</protein>
<dbReference type="EMBL" id="JARKIB010000833">
    <property type="protein sequence ID" value="KAJ7690598.1"/>
    <property type="molecule type" value="Genomic_DNA"/>
</dbReference>
<evidence type="ECO:0000313" key="1">
    <source>
        <dbReference type="EMBL" id="KAJ7690598.1"/>
    </source>
</evidence>
<evidence type="ECO:0000313" key="2">
    <source>
        <dbReference type="Proteomes" id="UP001215598"/>
    </source>
</evidence>
<gene>
    <name evidence="1" type="ORF">B0H16DRAFT_1486895</name>
</gene>
<dbReference type="Proteomes" id="UP001215598">
    <property type="component" value="Unassembled WGS sequence"/>
</dbReference>
<keyword evidence="2" id="KW-1185">Reference proteome</keyword>